<evidence type="ECO:0000256" key="1">
    <source>
        <dbReference type="SAM" id="MobiDB-lite"/>
    </source>
</evidence>
<accession>A0ABN3A3R6</accession>
<proteinExistence type="predicted"/>
<reference evidence="2 3" key="1">
    <citation type="journal article" date="2019" name="Int. J. Syst. Evol. Microbiol.">
        <title>The Global Catalogue of Microorganisms (GCM) 10K type strain sequencing project: providing services to taxonomists for standard genome sequencing and annotation.</title>
        <authorList>
            <consortium name="The Broad Institute Genomics Platform"/>
            <consortium name="The Broad Institute Genome Sequencing Center for Infectious Disease"/>
            <person name="Wu L."/>
            <person name="Ma J."/>
        </authorList>
    </citation>
    <scope>NUCLEOTIDE SEQUENCE [LARGE SCALE GENOMIC DNA]</scope>
    <source>
        <strain evidence="2 3">JCM 14560</strain>
    </source>
</reference>
<gene>
    <name evidence="2" type="ORF">GCM10009760_49690</name>
</gene>
<evidence type="ECO:0000313" key="3">
    <source>
        <dbReference type="Proteomes" id="UP001422759"/>
    </source>
</evidence>
<evidence type="ECO:0000313" key="2">
    <source>
        <dbReference type="EMBL" id="GAA2152696.1"/>
    </source>
</evidence>
<organism evidence="2 3">
    <name type="scientific">Kitasatospora kazusensis</name>
    <dbReference type="NCBI Taxonomy" id="407974"/>
    <lineage>
        <taxon>Bacteria</taxon>
        <taxon>Bacillati</taxon>
        <taxon>Actinomycetota</taxon>
        <taxon>Actinomycetes</taxon>
        <taxon>Kitasatosporales</taxon>
        <taxon>Streptomycetaceae</taxon>
        <taxon>Kitasatospora</taxon>
    </lineage>
</organism>
<dbReference type="Proteomes" id="UP001422759">
    <property type="component" value="Unassembled WGS sequence"/>
</dbReference>
<sequence length="82" mass="8039">MLERDVSQAREPGPGLSEGCLLPVAGQQRLAAGGQQGRQDPDGAARFEGAAVVAPGEDGEGEGVLALLVPAATGLAGGRTCG</sequence>
<protein>
    <submittedName>
        <fullName evidence="2">Uncharacterized protein</fullName>
    </submittedName>
</protein>
<feature type="region of interest" description="Disordered" evidence="1">
    <location>
        <begin position="1"/>
        <end position="20"/>
    </location>
</feature>
<comment type="caution">
    <text evidence="2">The sequence shown here is derived from an EMBL/GenBank/DDBJ whole genome shotgun (WGS) entry which is preliminary data.</text>
</comment>
<name>A0ABN3A3R6_9ACTN</name>
<keyword evidence="3" id="KW-1185">Reference proteome</keyword>
<dbReference type="EMBL" id="BAAANT010000035">
    <property type="protein sequence ID" value="GAA2152696.1"/>
    <property type="molecule type" value="Genomic_DNA"/>
</dbReference>